<dbReference type="PANTHER" id="PTHR33831">
    <property type="entry name" value="GPI-ANCHORED PROTEIN"/>
    <property type="match status" value="1"/>
</dbReference>
<dbReference type="EMBL" id="JABCRI010000008">
    <property type="protein sequence ID" value="KAF8402352.1"/>
    <property type="molecule type" value="Genomic_DNA"/>
</dbReference>
<dbReference type="InterPro" id="IPR043891">
    <property type="entry name" value="SPARK"/>
</dbReference>
<dbReference type="Pfam" id="PF19160">
    <property type="entry name" value="SPARK"/>
    <property type="match status" value="1"/>
</dbReference>
<dbReference type="OrthoDB" id="1906601at2759"/>
<dbReference type="GO" id="GO:0005886">
    <property type="term" value="C:plasma membrane"/>
    <property type="evidence" value="ECO:0007669"/>
    <property type="project" value="TreeGrafter"/>
</dbReference>
<dbReference type="PANTHER" id="PTHR33831:SF4">
    <property type="entry name" value="GPI-ANCHORED PROTEIN"/>
    <property type="match status" value="1"/>
</dbReference>
<dbReference type="InterPro" id="IPR040336">
    <property type="entry name" value="At1g61900-like"/>
</dbReference>
<dbReference type="OMA" id="IRIADYC"/>
<keyword evidence="1" id="KW-0472">Membrane</keyword>
<keyword evidence="1" id="KW-0812">Transmembrane</keyword>
<sequence>MRIRIADYCRALFVDLNVAQELVELCTVSWLLLVLKTPLEPSVSSSTFELADAPSTGLFDPIEISPAVIPRYPYPGEPLSPMYPSFPTTYEPVLTGKCPVNFSTISSVMDKTASDCSAPLAALVGNVICCPQISSLIHIFQGYYSANSDKLVLQKAVANDCFSDIVSILASRGANSTIPTLCSIKSSNLTGGSCPVKDVITFEKTVNASRLLEACSTVDPLKECCRPICQPAIIDAALRITARESTTESANIVGEPNRMDVLNDCKGVVNSWLSRKLSSDAANTAFRILSACKVNKGLEFTFLAIFSYGAIHLLGICSSSFDM</sequence>
<organism evidence="3 4">
    <name type="scientific">Tetracentron sinense</name>
    <name type="common">Spur-leaf</name>
    <dbReference type="NCBI Taxonomy" id="13715"/>
    <lineage>
        <taxon>Eukaryota</taxon>
        <taxon>Viridiplantae</taxon>
        <taxon>Streptophyta</taxon>
        <taxon>Embryophyta</taxon>
        <taxon>Tracheophyta</taxon>
        <taxon>Spermatophyta</taxon>
        <taxon>Magnoliopsida</taxon>
        <taxon>Trochodendrales</taxon>
        <taxon>Trochodendraceae</taxon>
        <taxon>Tetracentron</taxon>
    </lineage>
</organism>
<proteinExistence type="predicted"/>
<keyword evidence="1" id="KW-1133">Transmembrane helix</keyword>
<dbReference type="Proteomes" id="UP000655225">
    <property type="component" value="Unassembled WGS sequence"/>
</dbReference>
<protein>
    <recommendedName>
        <fullName evidence="2">SPARK domain-containing protein</fullName>
    </recommendedName>
</protein>
<evidence type="ECO:0000313" key="3">
    <source>
        <dbReference type="EMBL" id="KAF8402352.1"/>
    </source>
</evidence>
<evidence type="ECO:0000256" key="1">
    <source>
        <dbReference type="SAM" id="Phobius"/>
    </source>
</evidence>
<feature type="transmembrane region" description="Helical" evidence="1">
    <location>
        <begin position="300"/>
        <end position="321"/>
    </location>
</feature>
<evidence type="ECO:0000259" key="2">
    <source>
        <dbReference type="Pfam" id="PF19160"/>
    </source>
</evidence>
<keyword evidence="4" id="KW-1185">Reference proteome</keyword>
<name>A0A834ZGU3_TETSI</name>
<comment type="caution">
    <text evidence="3">The sequence shown here is derived from an EMBL/GenBank/DDBJ whole genome shotgun (WGS) entry which is preliminary data.</text>
</comment>
<feature type="domain" description="SPARK" evidence="2">
    <location>
        <begin position="95"/>
        <end position="243"/>
    </location>
</feature>
<accession>A0A834ZGU3</accession>
<evidence type="ECO:0000313" key="4">
    <source>
        <dbReference type="Proteomes" id="UP000655225"/>
    </source>
</evidence>
<reference evidence="3 4" key="1">
    <citation type="submission" date="2020-04" db="EMBL/GenBank/DDBJ databases">
        <title>Plant Genome Project.</title>
        <authorList>
            <person name="Zhang R.-G."/>
        </authorList>
    </citation>
    <scope>NUCLEOTIDE SEQUENCE [LARGE SCALE GENOMIC DNA]</scope>
    <source>
        <strain evidence="3">YNK0</strain>
        <tissue evidence="3">Leaf</tissue>
    </source>
</reference>
<gene>
    <name evidence="3" type="ORF">HHK36_013306</name>
</gene>
<dbReference type="AlphaFoldDB" id="A0A834ZGU3"/>